<sequence>MVFDVTWPWNILWSDEAHFCLNGHVNTHNCQIWATENPHAIQEQTLHRDKVTVRCGFRANFIIGPYFFDETTANGIQTCSIKGQRYRDMLRDFVIPQLQQRGCLQDIIFMQDGAHPHIDRPVKSIARTAFHRCTGDQP</sequence>
<dbReference type="OrthoDB" id="8187225at2759"/>
<reference evidence="1 2" key="1">
    <citation type="journal article" date="2019" name="Sci. Rep.">
        <title>Orb-weaving spider Araneus ventricosus genome elucidates the spidroin gene catalogue.</title>
        <authorList>
            <person name="Kono N."/>
            <person name="Nakamura H."/>
            <person name="Ohtoshi R."/>
            <person name="Moran D.A.P."/>
            <person name="Shinohara A."/>
            <person name="Yoshida Y."/>
            <person name="Fujiwara M."/>
            <person name="Mori M."/>
            <person name="Tomita M."/>
            <person name="Arakawa K."/>
        </authorList>
    </citation>
    <scope>NUCLEOTIDE SEQUENCE [LARGE SCALE GENOMIC DNA]</scope>
</reference>
<dbReference type="EMBL" id="BGPR01000359">
    <property type="protein sequence ID" value="GBM15359.1"/>
    <property type="molecule type" value="Genomic_DNA"/>
</dbReference>
<gene>
    <name evidence="1" type="ORF">AVEN_199623_1</name>
</gene>
<accession>A0A4Y2DGL2</accession>
<protein>
    <recommendedName>
        <fullName evidence="3">Tc1-like transposase DDE domain-containing protein</fullName>
    </recommendedName>
</protein>
<dbReference type="PANTHER" id="PTHR47326">
    <property type="entry name" value="TRANSPOSABLE ELEMENT TC3 TRANSPOSASE-LIKE PROTEIN"/>
    <property type="match status" value="1"/>
</dbReference>
<dbReference type="AlphaFoldDB" id="A0A4Y2DGL2"/>
<evidence type="ECO:0008006" key="3">
    <source>
        <dbReference type="Google" id="ProtNLM"/>
    </source>
</evidence>
<organism evidence="1 2">
    <name type="scientific">Araneus ventricosus</name>
    <name type="common">Orbweaver spider</name>
    <name type="synonym">Epeira ventricosa</name>
    <dbReference type="NCBI Taxonomy" id="182803"/>
    <lineage>
        <taxon>Eukaryota</taxon>
        <taxon>Metazoa</taxon>
        <taxon>Ecdysozoa</taxon>
        <taxon>Arthropoda</taxon>
        <taxon>Chelicerata</taxon>
        <taxon>Arachnida</taxon>
        <taxon>Araneae</taxon>
        <taxon>Araneomorphae</taxon>
        <taxon>Entelegynae</taxon>
        <taxon>Araneoidea</taxon>
        <taxon>Araneidae</taxon>
        <taxon>Araneus</taxon>
    </lineage>
</organism>
<name>A0A4Y2DGL2_ARAVE</name>
<dbReference type="InterPro" id="IPR036397">
    <property type="entry name" value="RNaseH_sf"/>
</dbReference>
<evidence type="ECO:0000313" key="1">
    <source>
        <dbReference type="EMBL" id="GBM15359.1"/>
    </source>
</evidence>
<dbReference type="Proteomes" id="UP000499080">
    <property type="component" value="Unassembled WGS sequence"/>
</dbReference>
<dbReference type="Gene3D" id="3.30.420.10">
    <property type="entry name" value="Ribonuclease H-like superfamily/Ribonuclease H"/>
    <property type="match status" value="1"/>
</dbReference>
<dbReference type="GO" id="GO:0003676">
    <property type="term" value="F:nucleic acid binding"/>
    <property type="evidence" value="ECO:0007669"/>
    <property type="project" value="InterPro"/>
</dbReference>
<keyword evidence="2" id="KW-1185">Reference proteome</keyword>
<evidence type="ECO:0000313" key="2">
    <source>
        <dbReference type="Proteomes" id="UP000499080"/>
    </source>
</evidence>
<proteinExistence type="predicted"/>
<comment type="caution">
    <text evidence="1">The sequence shown here is derived from an EMBL/GenBank/DDBJ whole genome shotgun (WGS) entry which is preliminary data.</text>
</comment>
<dbReference type="PANTHER" id="PTHR47326:SF1">
    <property type="entry name" value="HTH PSQ-TYPE DOMAIN-CONTAINING PROTEIN"/>
    <property type="match status" value="1"/>
</dbReference>